<evidence type="ECO:0000256" key="3">
    <source>
        <dbReference type="ARBA" id="ARBA00023242"/>
    </source>
</evidence>
<feature type="compositionally biased region" description="Acidic residues" evidence="4">
    <location>
        <begin position="36"/>
        <end position="52"/>
    </location>
</feature>
<dbReference type="InterPro" id="IPR016197">
    <property type="entry name" value="Chromo-like_dom_sf"/>
</dbReference>
<dbReference type="SMART" id="SM00298">
    <property type="entry name" value="CHROMO"/>
    <property type="match status" value="1"/>
</dbReference>
<dbReference type="Proteomes" id="UP001590950">
    <property type="component" value="Unassembled WGS sequence"/>
</dbReference>
<comment type="subunit">
    <text evidence="2">Component of the NuA4 histone acetyltransferase complex.</text>
</comment>
<dbReference type="CDD" id="cd00024">
    <property type="entry name" value="CD_CSD"/>
    <property type="match status" value="1"/>
</dbReference>
<dbReference type="InterPro" id="IPR051219">
    <property type="entry name" value="Heterochromatin_chromo-domain"/>
</dbReference>
<dbReference type="EMBL" id="JBEFKJ010000008">
    <property type="protein sequence ID" value="KAL2044933.1"/>
    <property type="molecule type" value="Genomic_DNA"/>
</dbReference>
<organism evidence="6 7">
    <name type="scientific">Stereocaulon virgatum</name>
    <dbReference type="NCBI Taxonomy" id="373712"/>
    <lineage>
        <taxon>Eukaryota</taxon>
        <taxon>Fungi</taxon>
        <taxon>Dikarya</taxon>
        <taxon>Ascomycota</taxon>
        <taxon>Pezizomycotina</taxon>
        <taxon>Lecanoromycetes</taxon>
        <taxon>OSLEUM clade</taxon>
        <taxon>Lecanoromycetidae</taxon>
        <taxon>Lecanorales</taxon>
        <taxon>Lecanorineae</taxon>
        <taxon>Stereocaulaceae</taxon>
        <taxon>Stereocaulon</taxon>
    </lineage>
</organism>
<feature type="region of interest" description="Disordered" evidence="4">
    <location>
        <begin position="1"/>
        <end position="59"/>
    </location>
</feature>
<sequence length="265" mass="30501">MPPPLSAESDAESAAEEIPPTREEENKEEPENSTMMDEENEEGEDEDEEDSETFIVEAILDHRSDFEDNQMRYYVKWMGYPKKSDRTWETEENLEGAREILEAYWKSIGGKPVADQKPSRKRGRQTTEKQKPDTSKRPKMGKNGRKSNGALEQDISPIPLAGYTEEGEDDWRPPPANKDAWDSKVQCVDTVTRENSDGELWGYLIWNEKNADGRFYRTKANLPTIYRAAPQRMLHFYEKHLVFSTSTQDPGADEAEEKDIKDVKS</sequence>
<dbReference type="SUPFAM" id="SSF54160">
    <property type="entry name" value="Chromo domain-like"/>
    <property type="match status" value="2"/>
</dbReference>
<protein>
    <recommendedName>
        <fullName evidence="5">Chromo domain-containing protein</fullName>
    </recommendedName>
</protein>
<dbReference type="Gene3D" id="2.40.50.40">
    <property type="match status" value="2"/>
</dbReference>
<comment type="caution">
    <text evidence="6">The sequence shown here is derived from an EMBL/GenBank/DDBJ whole genome shotgun (WGS) entry which is preliminary data.</text>
</comment>
<accession>A0ABR4ANB5</accession>
<dbReference type="PROSITE" id="PS50013">
    <property type="entry name" value="CHROMO_2"/>
    <property type="match status" value="1"/>
</dbReference>
<feature type="domain" description="Chromo" evidence="5">
    <location>
        <begin position="54"/>
        <end position="106"/>
    </location>
</feature>
<evidence type="ECO:0000256" key="4">
    <source>
        <dbReference type="SAM" id="MobiDB-lite"/>
    </source>
</evidence>
<feature type="compositionally biased region" description="Basic and acidic residues" evidence="4">
    <location>
        <begin position="125"/>
        <end position="136"/>
    </location>
</feature>
<dbReference type="PANTHER" id="PTHR22812">
    <property type="entry name" value="CHROMOBOX PROTEIN"/>
    <property type="match status" value="1"/>
</dbReference>
<evidence type="ECO:0000313" key="6">
    <source>
        <dbReference type="EMBL" id="KAL2044933.1"/>
    </source>
</evidence>
<keyword evidence="3" id="KW-0539">Nucleus</keyword>
<dbReference type="InterPro" id="IPR000953">
    <property type="entry name" value="Chromo/chromo_shadow_dom"/>
</dbReference>
<evidence type="ECO:0000313" key="7">
    <source>
        <dbReference type="Proteomes" id="UP001590950"/>
    </source>
</evidence>
<dbReference type="PROSITE" id="PS00598">
    <property type="entry name" value="CHROMO_1"/>
    <property type="match status" value="1"/>
</dbReference>
<evidence type="ECO:0000259" key="5">
    <source>
        <dbReference type="PROSITE" id="PS50013"/>
    </source>
</evidence>
<feature type="region of interest" description="Disordered" evidence="4">
    <location>
        <begin position="107"/>
        <end position="182"/>
    </location>
</feature>
<evidence type="ECO:0000256" key="1">
    <source>
        <dbReference type="ARBA" id="ARBA00004123"/>
    </source>
</evidence>
<dbReference type="Pfam" id="PF00385">
    <property type="entry name" value="Chromo"/>
    <property type="match status" value="1"/>
</dbReference>
<comment type="subcellular location">
    <subcellularLocation>
        <location evidence="1">Nucleus</location>
    </subcellularLocation>
</comment>
<dbReference type="InterPro" id="IPR023780">
    <property type="entry name" value="Chromo_domain"/>
</dbReference>
<keyword evidence="7" id="KW-1185">Reference proteome</keyword>
<evidence type="ECO:0000256" key="2">
    <source>
        <dbReference type="ARBA" id="ARBA00011353"/>
    </source>
</evidence>
<dbReference type="InterPro" id="IPR023779">
    <property type="entry name" value="Chromodomain_CS"/>
</dbReference>
<name>A0ABR4ANB5_9LECA</name>
<gene>
    <name evidence="6" type="ORF">N7G274_002708</name>
</gene>
<reference evidence="6 7" key="1">
    <citation type="submission" date="2024-09" db="EMBL/GenBank/DDBJ databases">
        <title>Rethinking Asexuality: The Enigmatic Case of Functional Sexual Genes in Lepraria (Stereocaulaceae).</title>
        <authorList>
            <person name="Doellman M."/>
            <person name="Sun Y."/>
            <person name="Barcenas-Pena A."/>
            <person name="Lumbsch H.T."/>
            <person name="Grewe F."/>
        </authorList>
    </citation>
    <scope>NUCLEOTIDE SEQUENCE [LARGE SCALE GENOMIC DNA]</scope>
    <source>
        <strain evidence="6 7">Mercado 3170</strain>
    </source>
</reference>
<feature type="region of interest" description="Disordered" evidence="4">
    <location>
        <begin position="246"/>
        <end position="265"/>
    </location>
</feature>
<proteinExistence type="predicted"/>